<dbReference type="Pfam" id="PF01467">
    <property type="entry name" value="CTP_transf_like"/>
    <property type="match status" value="1"/>
</dbReference>
<dbReference type="Proteomes" id="UP000614424">
    <property type="component" value="Unassembled WGS sequence"/>
</dbReference>
<keyword evidence="5" id="KW-0067">ATP-binding</keyword>
<dbReference type="GO" id="GO:0016773">
    <property type="term" value="F:phosphotransferase activity, alcohol group as acceptor"/>
    <property type="evidence" value="ECO:0007669"/>
    <property type="project" value="InterPro"/>
</dbReference>
<dbReference type="NCBIfam" id="TIGR00125">
    <property type="entry name" value="cyt_tran_rel"/>
    <property type="match status" value="1"/>
</dbReference>
<evidence type="ECO:0000256" key="5">
    <source>
        <dbReference type="ARBA" id="ARBA00022840"/>
    </source>
</evidence>
<dbReference type="GO" id="GO:0005975">
    <property type="term" value="P:carbohydrate metabolic process"/>
    <property type="evidence" value="ECO:0007669"/>
    <property type="project" value="InterPro"/>
</dbReference>
<evidence type="ECO:0000256" key="6">
    <source>
        <dbReference type="ARBA" id="ARBA00023277"/>
    </source>
</evidence>
<evidence type="ECO:0000313" key="10">
    <source>
        <dbReference type="Proteomes" id="UP000614424"/>
    </source>
</evidence>
<protein>
    <recommendedName>
        <fullName evidence="1">D-glycero-beta-D-manno-heptose 1-phosphate adenylyltransferase</fullName>
        <ecNumber evidence="1">2.7.7.70</ecNumber>
    </recommendedName>
</protein>
<comment type="catalytic activity">
    <reaction evidence="7">
        <text>D-glycero-beta-D-manno-heptose 1-phosphate + ATP + H(+) = ADP-D-glycero-beta-D-manno-heptose + diphosphate</text>
        <dbReference type="Rhea" id="RHEA:27465"/>
        <dbReference type="ChEBI" id="CHEBI:15378"/>
        <dbReference type="ChEBI" id="CHEBI:30616"/>
        <dbReference type="ChEBI" id="CHEBI:33019"/>
        <dbReference type="ChEBI" id="CHEBI:59967"/>
        <dbReference type="ChEBI" id="CHEBI:61593"/>
        <dbReference type="EC" id="2.7.7.70"/>
    </reaction>
</comment>
<proteinExistence type="predicted"/>
<dbReference type="SUPFAM" id="SSF52374">
    <property type="entry name" value="Nucleotidylyl transferase"/>
    <property type="match status" value="1"/>
</dbReference>
<evidence type="ECO:0000256" key="3">
    <source>
        <dbReference type="ARBA" id="ARBA00022695"/>
    </source>
</evidence>
<evidence type="ECO:0000256" key="7">
    <source>
        <dbReference type="ARBA" id="ARBA00047428"/>
    </source>
</evidence>
<gene>
    <name evidence="9" type="primary">rfaE2</name>
    <name evidence="9" type="ORF">H8E41_07070</name>
</gene>
<reference evidence="9 10" key="1">
    <citation type="submission" date="2020-08" db="EMBL/GenBank/DDBJ databases">
        <title>Bridging the membrane lipid divide: bacteria of the FCB group superphylum have the potential to synthesize archaeal ether lipids.</title>
        <authorList>
            <person name="Villanueva L."/>
            <person name="Von Meijenfeldt F.A.B."/>
            <person name="Westbye A.B."/>
            <person name="Yadav S."/>
            <person name="Hopmans E.C."/>
            <person name="Dutilh B.E."/>
            <person name="Sinninghe Damste J.S."/>
        </authorList>
    </citation>
    <scope>NUCLEOTIDE SEQUENCE [LARGE SCALE GENOMIC DNA]</scope>
    <source>
        <strain evidence="9">NIOZ-UU47</strain>
    </source>
</reference>
<dbReference type="InterPro" id="IPR014729">
    <property type="entry name" value="Rossmann-like_a/b/a_fold"/>
</dbReference>
<keyword evidence="6" id="KW-0119">Carbohydrate metabolism</keyword>
<dbReference type="InterPro" id="IPR050385">
    <property type="entry name" value="Archaeal_FAD_synthase"/>
</dbReference>
<evidence type="ECO:0000313" key="9">
    <source>
        <dbReference type="EMBL" id="MBC8317652.1"/>
    </source>
</evidence>
<dbReference type="GO" id="GO:0016779">
    <property type="term" value="F:nucleotidyltransferase activity"/>
    <property type="evidence" value="ECO:0007669"/>
    <property type="project" value="UniProtKB-KW"/>
</dbReference>
<keyword evidence="3 9" id="KW-0548">Nucleotidyltransferase</keyword>
<dbReference type="GO" id="GO:0005524">
    <property type="term" value="F:ATP binding"/>
    <property type="evidence" value="ECO:0007669"/>
    <property type="project" value="UniProtKB-KW"/>
</dbReference>
<evidence type="ECO:0000256" key="2">
    <source>
        <dbReference type="ARBA" id="ARBA00022679"/>
    </source>
</evidence>
<sequence length="206" mass="22138">MIVAPSGEILAEAGDDEQQISAPLDGATLSRSRSLFSSAGVRPYRNNNAEKITELSALKEKIERYKTTGSRIVFTNGCFDILHEGHATYLEAARKTGDYLVVGLNSDSSIKAIKGPGRPVNNESSRARLLASLGCVDHVVLFSEETPIELIKELLPDVLVKGADWPVEKIVGGKEVLEAGGSVINIDMVEGFSTTGLIDQIKKQGQ</sequence>
<name>A0A8J6NDP2_9BACT</name>
<comment type="caution">
    <text evidence="9">The sequence shown here is derived from an EMBL/GenBank/DDBJ whole genome shotgun (WGS) entry which is preliminary data.</text>
</comment>
<evidence type="ECO:0000256" key="1">
    <source>
        <dbReference type="ARBA" id="ARBA00012519"/>
    </source>
</evidence>
<dbReference type="Gene3D" id="3.40.50.620">
    <property type="entry name" value="HUPs"/>
    <property type="match status" value="1"/>
</dbReference>
<dbReference type="PANTHER" id="PTHR43793">
    <property type="entry name" value="FAD SYNTHASE"/>
    <property type="match status" value="1"/>
</dbReference>
<feature type="domain" description="Cytidyltransferase-like" evidence="8">
    <location>
        <begin position="74"/>
        <end position="167"/>
    </location>
</feature>
<dbReference type="AlphaFoldDB" id="A0A8J6NDP2"/>
<dbReference type="PANTHER" id="PTHR43793:SF2">
    <property type="entry name" value="BIFUNCTIONAL PROTEIN HLDE"/>
    <property type="match status" value="1"/>
</dbReference>
<dbReference type="InterPro" id="IPR004821">
    <property type="entry name" value="Cyt_trans-like"/>
</dbReference>
<dbReference type="InterPro" id="IPR011914">
    <property type="entry name" value="RfaE_dom_II"/>
</dbReference>
<evidence type="ECO:0000256" key="4">
    <source>
        <dbReference type="ARBA" id="ARBA00022741"/>
    </source>
</evidence>
<evidence type="ECO:0000259" key="8">
    <source>
        <dbReference type="Pfam" id="PF01467"/>
    </source>
</evidence>
<dbReference type="EC" id="2.7.7.70" evidence="1"/>
<accession>A0A8J6NDP2</accession>
<keyword evidence="4" id="KW-0547">Nucleotide-binding</keyword>
<organism evidence="9 10">
    <name type="scientific">Candidatus Desulfobia pelagia</name>
    <dbReference type="NCBI Taxonomy" id="2841692"/>
    <lineage>
        <taxon>Bacteria</taxon>
        <taxon>Pseudomonadati</taxon>
        <taxon>Thermodesulfobacteriota</taxon>
        <taxon>Desulfobulbia</taxon>
        <taxon>Desulfobulbales</taxon>
        <taxon>Desulfobulbaceae</taxon>
        <taxon>Candidatus Desulfobia</taxon>
    </lineage>
</organism>
<keyword evidence="2" id="KW-0808">Transferase</keyword>
<dbReference type="NCBIfam" id="TIGR02199">
    <property type="entry name" value="rfaE_dom_II"/>
    <property type="match status" value="1"/>
</dbReference>
<dbReference type="EMBL" id="JACNJZ010000095">
    <property type="protein sequence ID" value="MBC8317652.1"/>
    <property type="molecule type" value="Genomic_DNA"/>
</dbReference>